<dbReference type="Proteomes" id="UP000324222">
    <property type="component" value="Unassembled WGS sequence"/>
</dbReference>
<organism evidence="2 3">
    <name type="scientific">Portunus trituberculatus</name>
    <name type="common">Swimming crab</name>
    <name type="synonym">Neptunus trituberculatus</name>
    <dbReference type="NCBI Taxonomy" id="210409"/>
    <lineage>
        <taxon>Eukaryota</taxon>
        <taxon>Metazoa</taxon>
        <taxon>Ecdysozoa</taxon>
        <taxon>Arthropoda</taxon>
        <taxon>Crustacea</taxon>
        <taxon>Multicrustacea</taxon>
        <taxon>Malacostraca</taxon>
        <taxon>Eumalacostraca</taxon>
        <taxon>Eucarida</taxon>
        <taxon>Decapoda</taxon>
        <taxon>Pleocyemata</taxon>
        <taxon>Brachyura</taxon>
        <taxon>Eubrachyura</taxon>
        <taxon>Portunoidea</taxon>
        <taxon>Portunidae</taxon>
        <taxon>Portuninae</taxon>
        <taxon>Portunus</taxon>
    </lineage>
</organism>
<accession>A0A5B7HMI2</accession>
<gene>
    <name evidence="2" type="ORF">E2C01_066801</name>
</gene>
<feature type="region of interest" description="Disordered" evidence="1">
    <location>
        <begin position="1"/>
        <end position="69"/>
    </location>
</feature>
<reference evidence="2 3" key="1">
    <citation type="submission" date="2019-05" db="EMBL/GenBank/DDBJ databases">
        <title>Another draft genome of Portunus trituberculatus and its Hox gene families provides insights of decapod evolution.</title>
        <authorList>
            <person name="Jeong J.-H."/>
            <person name="Song I."/>
            <person name="Kim S."/>
            <person name="Choi T."/>
            <person name="Kim D."/>
            <person name="Ryu S."/>
            <person name="Kim W."/>
        </authorList>
    </citation>
    <scope>NUCLEOTIDE SEQUENCE [LARGE SCALE GENOMIC DNA]</scope>
    <source>
        <tissue evidence="2">Muscle</tissue>
    </source>
</reference>
<dbReference type="EMBL" id="VSRR010034828">
    <property type="protein sequence ID" value="MPC72492.1"/>
    <property type="molecule type" value="Genomic_DNA"/>
</dbReference>
<dbReference type="AlphaFoldDB" id="A0A5B7HMI2"/>
<proteinExistence type="predicted"/>
<protein>
    <submittedName>
        <fullName evidence="2">Uncharacterized protein</fullName>
    </submittedName>
</protein>
<comment type="caution">
    <text evidence="2">The sequence shown here is derived from an EMBL/GenBank/DDBJ whole genome shotgun (WGS) entry which is preliminary data.</text>
</comment>
<sequence length="94" mass="10492">MRRSSQTSLVESEGDEISREPANQRRRSSRLASATTGMGDKEPEAHDVKRSSTNTRLRTQGQTPHQVRGEDMEAKVLACIHTTKVLAGNDHHRL</sequence>
<feature type="compositionally biased region" description="Polar residues" evidence="1">
    <location>
        <begin position="51"/>
        <end position="65"/>
    </location>
</feature>
<name>A0A5B7HMI2_PORTR</name>
<evidence type="ECO:0000256" key="1">
    <source>
        <dbReference type="SAM" id="MobiDB-lite"/>
    </source>
</evidence>
<evidence type="ECO:0000313" key="3">
    <source>
        <dbReference type="Proteomes" id="UP000324222"/>
    </source>
</evidence>
<evidence type="ECO:0000313" key="2">
    <source>
        <dbReference type="EMBL" id="MPC72492.1"/>
    </source>
</evidence>
<feature type="compositionally biased region" description="Basic and acidic residues" evidence="1">
    <location>
        <begin position="39"/>
        <end position="50"/>
    </location>
</feature>
<keyword evidence="3" id="KW-1185">Reference proteome</keyword>
<feature type="compositionally biased region" description="Polar residues" evidence="1">
    <location>
        <begin position="1"/>
        <end position="10"/>
    </location>
</feature>